<dbReference type="InterPro" id="IPR011453">
    <property type="entry name" value="DUF1559"/>
</dbReference>
<dbReference type="Proteomes" id="UP000320496">
    <property type="component" value="Chromosome"/>
</dbReference>
<dbReference type="Gene3D" id="3.30.700.10">
    <property type="entry name" value="Glycoprotein, Type 4 Pilin"/>
    <property type="match status" value="1"/>
</dbReference>
<evidence type="ECO:0000259" key="1">
    <source>
        <dbReference type="Pfam" id="PF07596"/>
    </source>
</evidence>
<dbReference type="Pfam" id="PF07963">
    <property type="entry name" value="N_methyl"/>
    <property type="match status" value="1"/>
</dbReference>
<reference evidence="2 3" key="1">
    <citation type="submission" date="2019-02" db="EMBL/GenBank/DDBJ databases">
        <title>Deep-cultivation of Planctomycetes and their phenomic and genomic characterization uncovers novel biology.</title>
        <authorList>
            <person name="Wiegand S."/>
            <person name="Jogler M."/>
            <person name="Boedeker C."/>
            <person name="Pinto D."/>
            <person name="Vollmers J."/>
            <person name="Rivas-Marin E."/>
            <person name="Kohn T."/>
            <person name="Peeters S.H."/>
            <person name="Heuer A."/>
            <person name="Rast P."/>
            <person name="Oberbeckmann S."/>
            <person name="Bunk B."/>
            <person name="Jeske O."/>
            <person name="Meyerdierks A."/>
            <person name="Storesund J.E."/>
            <person name="Kallscheuer N."/>
            <person name="Luecker S."/>
            <person name="Lage O.M."/>
            <person name="Pohl T."/>
            <person name="Merkel B.J."/>
            <person name="Hornburger P."/>
            <person name="Mueller R.-W."/>
            <person name="Bruemmer F."/>
            <person name="Labrenz M."/>
            <person name="Spormann A.M."/>
            <person name="Op den Camp H."/>
            <person name="Overmann J."/>
            <person name="Amann R."/>
            <person name="Jetten M.S.M."/>
            <person name="Mascher T."/>
            <person name="Medema M.H."/>
            <person name="Devos D.P."/>
            <person name="Kaster A.-K."/>
            <person name="Ovreas L."/>
            <person name="Rohde M."/>
            <person name="Galperin M.Y."/>
            <person name="Jogler C."/>
        </authorList>
    </citation>
    <scope>NUCLEOTIDE SEQUENCE [LARGE SCALE GENOMIC DNA]</scope>
    <source>
        <strain evidence="2 3">Mal4</strain>
    </source>
</reference>
<dbReference type="Pfam" id="PF07596">
    <property type="entry name" value="SBP_bac_10"/>
    <property type="match status" value="1"/>
</dbReference>
<proteinExistence type="predicted"/>
<evidence type="ECO:0000313" key="2">
    <source>
        <dbReference type="EMBL" id="QDU36365.1"/>
    </source>
</evidence>
<dbReference type="InterPro" id="IPR012902">
    <property type="entry name" value="N_methyl_site"/>
</dbReference>
<dbReference type="NCBIfam" id="TIGR02532">
    <property type="entry name" value="IV_pilin_GFxxxE"/>
    <property type="match status" value="1"/>
</dbReference>
<dbReference type="NCBIfam" id="TIGR04294">
    <property type="entry name" value="pre_pil_HX9DG"/>
    <property type="match status" value="1"/>
</dbReference>
<dbReference type="KEGG" id="mri:Mal4_06500"/>
<feature type="domain" description="DUF1559" evidence="1">
    <location>
        <begin position="37"/>
        <end position="330"/>
    </location>
</feature>
<dbReference type="InterPro" id="IPR027558">
    <property type="entry name" value="Pre_pil_HX9DG_C"/>
</dbReference>
<organism evidence="2 3">
    <name type="scientific">Maioricimonas rarisocia</name>
    <dbReference type="NCBI Taxonomy" id="2528026"/>
    <lineage>
        <taxon>Bacteria</taxon>
        <taxon>Pseudomonadati</taxon>
        <taxon>Planctomycetota</taxon>
        <taxon>Planctomycetia</taxon>
        <taxon>Planctomycetales</taxon>
        <taxon>Planctomycetaceae</taxon>
        <taxon>Maioricimonas</taxon>
    </lineage>
</organism>
<dbReference type="InterPro" id="IPR045584">
    <property type="entry name" value="Pilin-like"/>
</dbReference>
<dbReference type="RefSeq" id="WP_145373170.1">
    <property type="nucleotide sequence ID" value="NZ_CP036275.1"/>
</dbReference>
<dbReference type="OrthoDB" id="236690at2"/>
<gene>
    <name evidence="2" type="ORF">Mal4_06500</name>
</gene>
<keyword evidence="3" id="KW-1185">Reference proteome</keyword>
<dbReference type="AlphaFoldDB" id="A0A517Z1N8"/>
<protein>
    <submittedName>
        <fullName evidence="2">Putative major pilin subunit</fullName>
    </submittedName>
</protein>
<dbReference type="PANTHER" id="PTHR30093">
    <property type="entry name" value="GENERAL SECRETION PATHWAY PROTEIN G"/>
    <property type="match status" value="1"/>
</dbReference>
<evidence type="ECO:0000313" key="3">
    <source>
        <dbReference type="Proteomes" id="UP000320496"/>
    </source>
</evidence>
<accession>A0A517Z1N8</accession>
<dbReference type="EMBL" id="CP036275">
    <property type="protein sequence ID" value="QDU36365.1"/>
    <property type="molecule type" value="Genomic_DNA"/>
</dbReference>
<sequence>MFLSRRRPARNGFTLIELLVVIAILAILVSLLLPAVQQARESARRIQCTNNLKQIGLAIHNYESNYGMFPPDMVWVPGQFNSLAFLLPFLDQAVMHHQLDYSVFSWHSVNQPVYLAAMPVFECPSDPVTHLNPRADNSYVSNVGWPRLSTGPDGTLPVPDLTQIDRFYPNLNPMNGTTTVPEHGGNVRFRDVTDGLSNTIAYSERLKHSGERDEVDTVGDERAVYSTRAEDALGLSMPEQVELCRSLTTRNSTCTRGRGTNWYDGFPTCNQTFTSLMPPNSRSCLFGSTYGGPGYVDGDRGTTPSSMHPGGVNCLLGDGAVTFVNESIDLRTWWALGGRNDGMVIGEF</sequence>
<dbReference type="SUPFAM" id="SSF54523">
    <property type="entry name" value="Pili subunits"/>
    <property type="match status" value="1"/>
</dbReference>
<name>A0A517Z1N8_9PLAN</name>
<dbReference type="PANTHER" id="PTHR30093:SF2">
    <property type="entry name" value="TYPE II SECRETION SYSTEM PROTEIN H"/>
    <property type="match status" value="1"/>
</dbReference>